<protein>
    <submittedName>
        <fullName evidence="3">ISXO2-like transposase domain-containing protein</fullName>
    </submittedName>
</protein>
<dbReference type="InterPro" id="IPR024445">
    <property type="entry name" value="Tnp_ISXO2-like"/>
</dbReference>
<evidence type="ECO:0000259" key="1">
    <source>
        <dbReference type="Pfam" id="PF12762"/>
    </source>
</evidence>
<proteinExistence type="predicted"/>
<reference evidence="3" key="1">
    <citation type="submission" date="2022-11" db="UniProtKB">
        <authorList>
            <consortium name="WormBaseParasite"/>
        </authorList>
    </citation>
    <scope>IDENTIFICATION</scope>
</reference>
<keyword evidence="2" id="KW-1185">Reference proteome</keyword>
<dbReference type="AlphaFoldDB" id="A0A915E4W6"/>
<accession>A0A915E4W6</accession>
<organism evidence="2 3">
    <name type="scientific">Ditylenchus dipsaci</name>
    <dbReference type="NCBI Taxonomy" id="166011"/>
    <lineage>
        <taxon>Eukaryota</taxon>
        <taxon>Metazoa</taxon>
        <taxon>Ecdysozoa</taxon>
        <taxon>Nematoda</taxon>
        <taxon>Chromadorea</taxon>
        <taxon>Rhabditida</taxon>
        <taxon>Tylenchina</taxon>
        <taxon>Tylenchomorpha</taxon>
        <taxon>Sphaerularioidea</taxon>
        <taxon>Anguinidae</taxon>
        <taxon>Anguininae</taxon>
        <taxon>Ditylenchus</taxon>
    </lineage>
</organism>
<dbReference type="PANTHER" id="PTHR47163">
    <property type="entry name" value="DDE_TNP_IS1595 DOMAIN-CONTAINING PROTEIN"/>
    <property type="match status" value="1"/>
</dbReference>
<evidence type="ECO:0000313" key="2">
    <source>
        <dbReference type="Proteomes" id="UP000887574"/>
    </source>
</evidence>
<dbReference type="Pfam" id="PF12762">
    <property type="entry name" value="DDE_Tnp_IS1595"/>
    <property type="match status" value="1"/>
</dbReference>
<evidence type="ECO:0000313" key="3">
    <source>
        <dbReference type="WBParaSite" id="jg25830"/>
    </source>
</evidence>
<dbReference type="Proteomes" id="UP000887574">
    <property type="component" value="Unplaced"/>
</dbReference>
<dbReference type="WBParaSite" id="jg25830">
    <property type="protein sequence ID" value="jg25830"/>
    <property type="gene ID" value="jg25830"/>
</dbReference>
<name>A0A915E4W6_9BILA</name>
<dbReference type="InterPro" id="IPR053164">
    <property type="entry name" value="IS1016-like_transposase"/>
</dbReference>
<feature type="domain" description="ISXO2-like transposase" evidence="1">
    <location>
        <begin position="108"/>
        <end position="158"/>
    </location>
</feature>
<dbReference type="PANTHER" id="PTHR47163:SF2">
    <property type="entry name" value="SI:DKEY-17M8.2"/>
    <property type="match status" value="1"/>
</dbReference>
<sequence>MASKLTFIKHNLLLEHKLLFKKPGHEDEPEQEGREENSNEELEIHDDVLFDDVLFEDDILLEEVYSKFSQMFREDSNLPGNVPGIFPQLNICGNFRNPRFNSMGIWGVERGEGGLAFAIRVKDRKKKTLLRLIKKHIMPGTTIISDEFPAYRKLEKKIGRSVGYKHYTICHKDRFVR</sequence>